<dbReference type="PANTHER" id="PTHR30136">
    <property type="entry name" value="HELIX-TURN-HELIX TRANSCRIPTIONAL REGULATOR, ICLR FAMILY"/>
    <property type="match status" value="1"/>
</dbReference>
<evidence type="ECO:0000256" key="1">
    <source>
        <dbReference type="ARBA" id="ARBA00023015"/>
    </source>
</evidence>
<dbReference type="Gene3D" id="1.10.10.10">
    <property type="entry name" value="Winged helix-like DNA-binding domain superfamily/Winged helix DNA-binding domain"/>
    <property type="match status" value="1"/>
</dbReference>
<dbReference type="InterPro" id="IPR005471">
    <property type="entry name" value="Tscrpt_reg_IclR_N"/>
</dbReference>
<dbReference type="InterPro" id="IPR050707">
    <property type="entry name" value="HTH_MetabolicPath_Reg"/>
</dbReference>
<evidence type="ECO:0000256" key="2">
    <source>
        <dbReference type="ARBA" id="ARBA00023125"/>
    </source>
</evidence>
<keyword evidence="7" id="KW-1185">Reference proteome</keyword>
<proteinExistence type="predicted"/>
<dbReference type="Proteomes" id="UP001165079">
    <property type="component" value="Unassembled WGS sequence"/>
</dbReference>
<reference evidence="6" key="1">
    <citation type="submission" date="2023-03" db="EMBL/GenBank/DDBJ databases">
        <title>Actinorhabdospora filicis NBRC 111898.</title>
        <authorList>
            <person name="Ichikawa N."/>
            <person name="Sato H."/>
            <person name="Tonouchi N."/>
        </authorList>
    </citation>
    <scope>NUCLEOTIDE SEQUENCE</scope>
    <source>
        <strain evidence="6">NBRC 111898</strain>
    </source>
</reference>
<dbReference type="GO" id="GO:0003677">
    <property type="term" value="F:DNA binding"/>
    <property type="evidence" value="ECO:0007669"/>
    <property type="project" value="UniProtKB-KW"/>
</dbReference>
<dbReference type="PROSITE" id="PS51077">
    <property type="entry name" value="HTH_ICLR"/>
    <property type="match status" value="1"/>
</dbReference>
<evidence type="ECO:0000259" key="4">
    <source>
        <dbReference type="PROSITE" id="PS51077"/>
    </source>
</evidence>
<dbReference type="PANTHER" id="PTHR30136:SF24">
    <property type="entry name" value="HTH-TYPE TRANSCRIPTIONAL REPRESSOR ALLR"/>
    <property type="match status" value="1"/>
</dbReference>
<gene>
    <name evidence="6" type="ORF">Afil01_55620</name>
</gene>
<dbReference type="InterPro" id="IPR036388">
    <property type="entry name" value="WH-like_DNA-bd_sf"/>
</dbReference>
<dbReference type="Pfam" id="PF01614">
    <property type="entry name" value="IclR_C"/>
    <property type="match status" value="1"/>
</dbReference>
<feature type="domain" description="HTH iclR-type" evidence="4">
    <location>
        <begin position="17"/>
        <end position="78"/>
    </location>
</feature>
<dbReference type="InterPro" id="IPR029016">
    <property type="entry name" value="GAF-like_dom_sf"/>
</dbReference>
<name>A0A9W6SPT5_9ACTN</name>
<dbReference type="SMART" id="SM00346">
    <property type="entry name" value="HTH_ICLR"/>
    <property type="match status" value="1"/>
</dbReference>
<accession>A0A9W6SPT5</accession>
<dbReference type="SUPFAM" id="SSF55781">
    <property type="entry name" value="GAF domain-like"/>
    <property type="match status" value="1"/>
</dbReference>
<dbReference type="Gene3D" id="3.30.450.40">
    <property type="match status" value="1"/>
</dbReference>
<dbReference type="SUPFAM" id="SSF46785">
    <property type="entry name" value="Winged helix' DNA-binding domain"/>
    <property type="match status" value="1"/>
</dbReference>
<dbReference type="GO" id="GO:0045892">
    <property type="term" value="P:negative regulation of DNA-templated transcription"/>
    <property type="evidence" value="ECO:0007669"/>
    <property type="project" value="TreeGrafter"/>
</dbReference>
<protein>
    <submittedName>
        <fullName evidence="6">Transcriptional regulator</fullName>
    </submittedName>
</protein>
<evidence type="ECO:0000256" key="3">
    <source>
        <dbReference type="ARBA" id="ARBA00023163"/>
    </source>
</evidence>
<keyword evidence="2" id="KW-0238">DNA-binding</keyword>
<keyword evidence="3" id="KW-0804">Transcription</keyword>
<dbReference type="EMBL" id="BSTX01000004">
    <property type="protein sequence ID" value="GLZ80755.1"/>
    <property type="molecule type" value="Genomic_DNA"/>
</dbReference>
<evidence type="ECO:0000313" key="7">
    <source>
        <dbReference type="Proteomes" id="UP001165079"/>
    </source>
</evidence>
<sequence>MTGGLTARNEGKPSDFIQSVSRALRILEVVGSSRNGLTIKQIARRVQLAQTTTYHLVRTLVYEKYLIKGQHGLFTVGLEVSDRYRDMSQTMRGPVGVTETLRRQAADSGYSHYVARFVDGRVAITEVQEARLSPHTEDLIIGFDDGAHATAVGKALLATLTPQERRYYLRETGMRRYTARTLTTPSDLEIDLSRLSSQGVYTETGQYRDGIACAATLVNRAAPLTERMAVAVTLPLDDLPQAGPHLRSRLHTVAREVAKAMTEEPVE</sequence>
<dbReference type="Pfam" id="PF09339">
    <property type="entry name" value="HTH_IclR"/>
    <property type="match status" value="1"/>
</dbReference>
<dbReference type="InterPro" id="IPR014757">
    <property type="entry name" value="Tscrpt_reg_IclR_C"/>
</dbReference>
<dbReference type="PROSITE" id="PS51078">
    <property type="entry name" value="ICLR_ED"/>
    <property type="match status" value="1"/>
</dbReference>
<dbReference type="GO" id="GO:0003700">
    <property type="term" value="F:DNA-binding transcription factor activity"/>
    <property type="evidence" value="ECO:0007669"/>
    <property type="project" value="TreeGrafter"/>
</dbReference>
<dbReference type="InterPro" id="IPR036390">
    <property type="entry name" value="WH_DNA-bd_sf"/>
</dbReference>
<evidence type="ECO:0000259" key="5">
    <source>
        <dbReference type="PROSITE" id="PS51078"/>
    </source>
</evidence>
<evidence type="ECO:0000313" key="6">
    <source>
        <dbReference type="EMBL" id="GLZ80755.1"/>
    </source>
</evidence>
<feature type="domain" description="IclR-ED" evidence="5">
    <location>
        <begin position="64"/>
        <end position="267"/>
    </location>
</feature>
<organism evidence="6 7">
    <name type="scientific">Actinorhabdospora filicis</name>
    <dbReference type="NCBI Taxonomy" id="1785913"/>
    <lineage>
        <taxon>Bacteria</taxon>
        <taxon>Bacillati</taxon>
        <taxon>Actinomycetota</taxon>
        <taxon>Actinomycetes</taxon>
        <taxon>Micromonosporales</taxon>
        <taxon>Micromonosporaceae</taxon>
        <taxon>Actinorhabdospora</taxon>
    </lineage>
</organism>
<comment type="caution">
    <text evidence="6">The sequence shown here is derived from an EMBL/GenBank/DDBJ whole genome shotgun (WGS) entry which is preliminary data.</text>
</comment>
<dbReference type="AlphaFoldDB" id="A0A9W6SPT5"/>
<keyword evidence="1" id="KW-0805">Transcription regulation</keyword>